<dbReference type="AlphaFoldDB" id="A0A6I4W4L7"/>
<dbReference type="Proteomes" id="UP000431901">
    <property type="component" value="Unassembled WGS sequence"/>
</dbReference>
<proteinExistence type="predicted"/>
<dbReference type="SMART" id="SM00530">
    <property type="entry name" value="HTH_XRE"/>
    <property type="match status" value="1"/>
</dbReference>
<gene>
    <name evidence="2" type="ORF">GQ466_13890</name>
</gene>
<dbReference type="SUPFAM" id="SSF47413">
    <property type="entry name" value="lambda repressor-like DNA-binding domains"/>
    <property type="match status" value="1"/>
</dbReference>
<dbReference type="InterPro" id="IPR043917">
    <property type="entry name" value="DUF5753"/>
</dbReference>
<evidence type="ECO:0000313" key="3">
    <source>
        <dbReference type="Proteomes" id="UP000431901"/>
    </source>
</evidence>
<dbReference type="Pfam" id="PF19054">
    <property type="entry name" value="DUF5753"/>
    <property type="match status" value="1"/>
</dbReference>
<protein>
    <submittedName>
        <fullName evidence="2">XRE family transcriptional regulator</fullName>
    </submittedName>
</protein>
<reference evidence="2 3" key="1">
    <citation type="submission" date="2019-12" db="EMBL/GenBank/DDBJ databases">
        <title>Nocardia macrotermitis sp. nov. and Nocardia aurantia sp. nov., isolated from the gut of the fungus growing-termite Macrotermes natalensis.</title>
        <authorList>
            <person name="Christine B."/>
            <person name="Rene B."/>
        </authorList>
    </citation>
    <scope>NUCLEOTIDE SEQUENCE [LARGE SCALE GENOMIC DNA]</scope>
    <source>
        <strain evidence="2 3">DSM 102126</strain>
    </source>
</reference>
<name>A0A6I4W4L7_9ACTN</name>
<evidence type="ECO:0000259" key="1">
    <source>
        <dbReference type="SMART" id="SM00530"/>
    </source>
</evidence>
<dbReference type="RefSeq" id="WP_161103265.1">
    <property type="nucleotide sequence ID" value="NZ_JBHLYI010000010.1"/>
</dbReference>
<organism evidence="2 3">
    <name type="scientific">Actinomadura rayongensis</name>
    <dbReference type="NCBI Taxonomy" id="1429076"/>
    <lineage>
        <taxon>Bacteria</taxon>
        <taxon>Bacillati</taxon>
        <taxon>Actinomycetota</taxon>
        <taxon>Actinomycetes</taxon>
        <taxon>Streptosporangiales</taxon>
        <taxon>Thermomonosporaceae</taxon>
        <taxon>Actinomadura</taxon>
    </lineage>
</organism>
<dbReference type="EMBL" id="WUTW01000002">
    <property type="protein sequence ID" value="MXQ65127.1"/>
    <property type="molecule type" value="Genomic_DNA"/>
</dbReference>
<dbReference type="InterPro" id="IPR001387">
    <property type="entry name" value="Cro/C1-type_HTH"/>
</dbReference>
<sequence length="261" mass="29565">MAARNTVPALKVFGVFIGEILHSKQLSISKTATLVNVTPSYVSQVIAGTTRCNEEFAERLDKALDAKGAVLKKWDELLRDAAYPRYFVDFAKAEAAATELRVWEADRIYGLFQTEAYARVLLGNDEDAVRARLARQKILDRKDAPLVCVILDEIVLYRQVGSREVMRAQIEHLIELSHRDRIHIQIAPVAHYPDVTSSFHIATQPNRKEVLYENKAIEGVTSTEAKALTRMNQAFLTLQARALNVEDSRAFLRKVLEEKWT</sequence>
<keyword evidence="3" id="KW-1185">Reference proteome</keyword>
<feature type="domain" description="HTH cro/C1-type" evidence="1">
    <location>
        <begin position="16"/>
        <end position="71"/>
    </location>
</feature>
<dbReference type="OrthoDB" id="3469353at2"/>
<accession>A0A6I4W4L7</accession>
<evidence type="ECO:0000313" key="2">
    <source>
        <dbReference type="EMBL" id="MXQ65127.1"/>
    </source>
</evidence>
<dbReference type="InterPro" id="IPR010982">
    <property type="entry name" value="Lambda_DNA-bd_dom_sf"/>
</dbReference>
<dbReference type="Gene3D" id="1.10.260.40">
    <property type="entry name" value="lambda repressor-like DNA-binding domains"/>
    <property type="match status" value="1"/>
</dbReference>
<dbReference type="GO" id="GO:0003677">
    <property type="term" value="F:DNA binding"/>
    <property type="evidence" value="ECO:0007669"/>
    <property type="project" value="InterPro"/>
</dbReference>
<comment type="caution">
    <text evidence="2">The sequence shown here is derived from an EMBL/GenBank/DDBJ whole genome shotgun (WGS) entry which is preliminary data.</text>
</comment>
<dbReference type="CDD" id="cd00093">
    <property type="entry name" value="HTH_XRE"/>
    <property type="match status" value="1"/>
</dbReference>